<keyword evidence="5 12" id="KW-0479">Metal-binding</keyword>
<keyword evidence="16" id="KW-1185">Reference proteome</keyword>
<dbReference type="GO" id="GO:0019303">
    <property type="term" value="P:D-ribose catabolic process"/>
    <property type="evidence" value="ECO:0007669"/>
    <property type="project" value="UniProtKB-UniRule"/>
</dbReference>
<evidence type="ECO:0000256" key="2">
    <source>
        <dbReference type="ARBA" id="ARBA00012035"/>
    </source>
</evidence>
<feature type="compositionally biased region" description="Low complexity" evidence="13">
    <location>
        <begin position="1"/>
        <end position="18"/>
    </location>
</feature>
<feature type="binding site" evidence="12">
    <location>
        <position position="387"/>
    </location>
    <ligand>
        <name>K(+)</name>
        <dbReference type="ChEBI" id="CHEBI:29103"/>
    </ligand>
</feature>
<dbReference type="InterPro" id="IPR029056">
    <property type="entry name" value="Ribokinase-like"/>
</dbReference>
<dbReference type="InterPro" id="IPR011877">
    <property type="entry name" value="Ribokinase"/>
</dbReference>
<evidence type="ECO:0000256" key="13">
    <source>
        <dbReference type="SAM" id="MobiDB-lite"/>
    </source>
</evidence>
<reference evidence="15" key="1">
    <citation type="submission" date="2010-10" db="EMBL/GenBank/DDBJ databases">
        <authorList>
            <consortium name="US DOE Joint Genome Institute (JGI-PGF)"/>
            <person name="Lucas S."/>
            <person name="Copeland A."/>
            <person name="Lapidus A."/>
            <person name="Bruce D."/>
            <person name="Goodwin L."/>
            <person name="Pitluck S."/>
            <person name="Kyrpides N."/>
            <person name="Mavromatis K."/>
            <person name="Detter J.C."/>
            <person name="Han C."/>
            <person name="Land M."/>
            <person name="Hauser L."/>
            <person name="Markowitz V."/>
            <person name="Cheng J.-F."/>
            <person name="Hugenholtz P."/>
            <person name="Woyke T."/>
            <person name="Wu D."/>
            <person name="Pukall R."/>
            <person name="Wahrenburg C."/>
            <person name="Brambilla E."/>
            <person name="Klenk H.-P."/>
            <person name="Eisen J.A."/>
        </authorList>
    </citation>
    <scope>NUCLEOTIDE SEQUENCE [LARGE SCALE GENOMIC DNA]</scope>
    <source>
        <strain evidence="15">DSM 13965</strain>
    </source>
</reference>
<feature type="binding site" evidence="12">
    <location>
        <begin position="351"/>
        <end position="352"/>
    </location>
    <ligand>
        <name>ATP</name>
        <dbReference type="ChEBI" id="CHEBI:30616"/>
    </ligand>
</feature>
<comment type="caution">
    <text evidence="12">Lacks conserved residue(s) required for the propagation of feature annotation.</text>
</comment>
<evidence type="ECO:0000256" key="6">
    <source>
        <dbReference type="ARBA" id="ARBA00022741"/>
    </source>
</evidence>
<keyword evidence="4 12" id="KW-0808">Transferase</keyword>
<evidence type="ECO:0000256" key="3">
    <source>
        <dbReference type="ARBA" id="ARBA00016943"/>
    </source>
</evidence>
<evidence type="ECO:0000256" key="12">
    <source>
        <dbReference type="HAMAP-Rule" id="MF_01987"/>
    </source>
</evidence>
<comment type="function">
    <text evidence="12">Catalyzes the phosphorylation of ribose at O-5 in a reaction requiring ATP and magnesium. The resulting D-ribose-5-phosphate can then be used either for sythesis of nucleotides, histidine, and tryptophan, or as a component of the pentose phosphate pathway.</text>
</comment>
<organism evidence="15 16">
    <name type="scientific">Thermaerobacter subterraneus DSM 13965</name>
    <dbReference type="NCBI Taxonomy" id="867903"/>
    <lineage>
        <taxon>Bacteria</taxon>
        <taxon>Bacillati</taxon>
        <taxon>Bacillota</taxon>
        <taxon>Clostridia</taxon>
        <taxon>Eubacteriales</taxon>
        <taxon>Clostridiales Family XVII. Incertae Sedis</taxon>
        <taxon>Thermaerobacter</taxon>
    </lineage>
</organism>
<keyword evidence="12" id="KW-0963">Cytoplasm</keyword>
<feature type="binding site" evidence="12">
    <location>
        <position position="191"/>
    </location>
    <ligand>
        <name>substrate</name>
    </ligand>
</feature>
<dbReference type="InterPro" id="IPR002173">
    <property type="entry name" value="Carboh/pur_kinase_PfkB_CS"/>
</dbReference>
<dbReference type="GO" id="GO:0004747">
    <property type="term" value="F:ribokinase activity"/>
    <property type="evidence" value="ECO:0007669"/>
    <property type="project" value="UniProtKB-UniRule"/>
</dbReference>
<feature type="binding site" evidence="12">
    <location>
        <position position="382"/>
    </location>
    <ligand>
        <name>K(+)</name>
        <dbReference type="ChEBI" id="CHEBI:29103"/>
    </ligand>
</feature>
<keyword evidence="9 12" id="KW-0460">Magnesium</keyword>
<feature type="binding site" evidence="12">
    <location>
        <begin position="92"/>
        <end position="96"/>
    </location>
    <ligand>
        <name>substrate</name>
    </ligand>
</feature>
<dbReference type="EMBL" id="AENY02000002">
    <property type="protein sequence ID" value="EKP95554.1"/>
    <property type="molecule type" value="Genomic_DNA"/>
</dbReference>
<evidence type="ECO:0000259" key="14">
    <source>
        <dbReference type="Pfam" id="PF00294"/>
    </source>
</evidence>
<feature type="active site" description="Proton acceptor" evidence="12">
    <location>
        <position position="352"/>
    </location>
</feature>
<evidence type="ECO:0000256" key="1">
    <source>
        <dbReference type="ARBA" id="ARBA00005380"/>
    </source>
</evidence>
<accession>K6Q3C2</accession>
<dbReference type="HOGENOM" id="CLU_027634_2_2_9"/>
<sequence>MEPEGGPVEPQGGSVEPPSGARAWQGGWAPSSCAPAAGAPGVESRPAGRLPASRAAVVVAGSLNMDLVVVCRRAPEQGETVSGERFFTACGGKGANQAVAAARLGAPVAMLGCVGDDAFGEQLVAALRAEGIDIAGVRRVPGPSGVAAITVEAGGANRIVVVPGANARFTELDAVARRCIASARVLLLQLESPLPLVEQAARVARAAGVTVILTPAPVPPDPLPPGLLEAVDWLVPNEHELWALVGGKGGPPGADSPAEPPVPGPVGGSSVPGAGRPAPGPAAGPAMGAAGPAAGPGGTGALEAAARRLGGGRIHVVVTLGERGCLYVPPAGAARAIPALPVAAVDTTAAGDTFAGALAVALAEGRPVEEALRFATRAAGISVTRPGAQPSMPSRAEVEAWPGPGSREPAPPVPPR</sequence>
<evidence type="ECO:0000256" key="10">
    <source>
        <dbReference type="ARBA" id="ARBA00022958"/>
    </source>
</evidence>
<feature type="domain" description="Carbohydrate kinase PfkB" evidence="14">
    <location>
        <begin position="311"/>
        <end position="394"/>
    </location>
</feature>
<dbReference type="SUPFAM" id="SSF53613">
    <property type="entry name" value="Ribokinase-like"/>
    <property type="match status" value="1"/>
</dbReference>
<feature type="binding site" evidence="12">
    <location>
        <begin position="64"/>
        <end position="66"/>
    </location>
    <ligand>
        <name>substrate</name>
    </ligand>
</feature>
<keyword evidence="6 12" id="KW-0547">Nucleotide-binding</keyword>
<comment type="caution">
    <text evidence="15">The sequence shown here is derived from an EMBL/GenBank/DDBJ whole genome shotgun (WGS) entry which is preliminary data.</text>
</comment>
<dbReference type="GO" id="GO:0046872">
    <property type="term" value="F:metal ion binding"/>
    <property type="evidence" value="ECO:0007669"/>
    <property type="project" value="UniProtKB-KW"/>
</dbReference>
<evidence type="ECO:0000256" key="4">
    <source>
        <dbReference type="ARBA" id="ARBA00022679"/>
    </source>
</evidence>
<comment type="catalytic activity">
    <reaction evidence="12">
        <text>D-ribose + ATP = D-ribose 5-phosphate + ADP + H(+)</text>
        <dbReference type="Rhea" id="RHEA:13697"/>
        <dbReference type="ChEBI" id="CHEBI:15378"/>
        <dbReference type="ChEBI" id="CHEBI:30616"/>
        <dbReference type="ChEBI" id="CHEBI:47013"/>
        <dbReference type="ChEBI" id="CHEBI:78346"/>
        <dbReference type="ChEBI" id="CHEBI:456216"/>
        <dbReference type="EC" id="2.7.1.15"/>
    </reaction>
</comment>
<keyword evidence="11 12" id="KW-0119">Carbohydrate metabolism</keyword>
<dbReference type="EC" id="2.7.1.15" evidence="2 12"/>
<evidence type="ECO:0000313" key="16">
    <source>
        <dbReference type="Proteomes" id="UP000005710"/>
    </source>
</evidence>
<keyword evidence="7 12" id="KW-0418">Kinase</keyword>
<dbReference type="STRING" id="867903.ThesuDRAFT_01307"/>
<feature type="binding site" evidence="12">
    <location>
        <position position="348"/>
    </location>
    <ligand>
        <name>K(+)</name>
        <dbReference type="ChEBI" id="CHEBI:29103"/>
    </ligand>
</feature>
<dbReference type="PANTHER" id="PTHR10584">
    <property type="entry name" value="SUGAR KINASE"/>
    <property type="match status" value="1"/>
</dbReference>
<evidence type="ECO:0000256" key="9">
    <source>
        <dbReference type="ARBA" id="ARBA00022842"/>
    </source>
</evidence>
<comment type="subunit">
    <text evidence="12">Homodimer.</text>
</comment>
<feature type="binding site" evidence="12">
    <location>
        <position position="391"/>
    </location>
    <ligand>
        <name>K(+)</name>
        <dbReference type="ChEBI" id="CHEBI:29103"/>
    </ligand>
</feature>
<evidence type="ECO:0000256" key="5">
    <source>
        <dbReference type="ARBA" id="ARBA00022723"/>
    </source>
</evidence>
<feature type="domain" description="Carbohydrate kinase PfkB" evidence="14">
    <location>
        <begin position="56"/>
        <end position="249"/>
    </location>
</feature>
<feature type="region of interest" description="Disordered" evidence="13">
    <location>
        <begin position="244"/>
        <end position="296"/>
    </location>
</feature>
<feature type="binding site" evidence="12">
    <location>
        <position position="385"/>
    </location>
    <ligand>
        <name>K(+)</name>
        <dbReference type="ChEBI" id="CHEBI:29103"/>
    </ligand>
</feature>
<dbReference type="GO" id="GO:0005524">
    <property type="term" value="F:ATP binding"/>
    <property type="evidence" value="ECO:0007669"/>
    <property type="project" value="UniProtKB-UniRule"/>
</dbReference>
<dbReference type="AlphaFoldDB" id="K6Q3C2"/>
<feature type="compositionally biased region" description="Low complexity" evidence="13">
    <location>
        <begin position="268"/>
        <end position="293"/>
    </location>
</feature>
<dbReference type="UniPathway" id="UPA00916">
    <property type="reaction ID" value="UER00889"/>
</dbReference>
<feature type="binding site" evidence="12">
    <location>
        <position position="346"/>
    </location>
    <ligand>
        <name>K(+)</name>
        <dbReference type="ChEBI" id="CHEBI:29103"/>
    </ligand>
</feature>
<proteinExistence type="inferred from homology"/>
<feature type="binding site" evidence="12">
    <location>
        <position position="352"/>
    </location>
    <ligand>
        <name>substrate</name>
    </ligand>
</feature>
<evidence type="ECO:0000256" key="8">
    <source>
        <dbReference type="ARBA" id="ARBA00022840"/>
    </source>
</evidence>
<dbReference type="CDD" id="cd01174">
    <property type="entry name" value="ribokinase"/>
    <property type="match status" value="1"/>
</dbReference>
<dbReference type="HAMAP" id="MF_01987">
    <property type="entry name" value="Ribokinase"/>
    <property type="match status" value="1"/>
</dbReference>
<comment type="pathway">
    <text evidence="12">Carbohydrate metabolism; D-ribose degradation; D-ribose 5-phosphate from beta-D-ribopyranose: step 2/2.</text>
</comment>
<comment type="similarity">
    <text evidence="1">Belongs to the carbohydrate kinase pfkB family.</text>
</comment>
<dbReference type="InterPro" id="IPR002139">
    <property type="entry name" value="Ribo/fructo_kinase"/>
</dbReference>
<reference evidence="15" key="2">
    <citation type="submission" date="2012-10" db="EMBL/GenBank/DDBJ databases">
        <title>Improved high-quality draft of Thermaerobacter subterraneus C21, DSM 13965.</title>
        <authorList>
            <consortium name="DOE Joint Genome Institute"/>
            <person name="Eisen J."/>
            <person name="Huntemann M."/>
            <person name="Wei C.-L."/>
            <person name="Han J."/>
            <person name="Detter J.C."/>
            <person name="Han C."/>
            <person name="Tapia R."/>
            <person name="Chen A."/>
            <person name="Kyrpides N."/>
            <person name="Mavromatis K."/>
            <person name="Markowitz V."/>
            <person name="Szeto E."/>
            <person name="Ivanova N."/>
            <person name="Mikhailova N."/>
            <person name="Ovchinnikova G."/>
            <person name="Pagani I."/>
            <person name="Pati A."/>
            <person name="Goodwin L."/>
            <person name="Nordberg H.P."/>
            <person name="Cantor M.N."/>
            <person name="Hua S.X."/>
            <person name="Woyke T."/>
            <person name="Eisen J."/>
            <person name="Klenk H.-P."/>
        </authorList>
    </citation>
    <scope>NUCLEOTIDE SEQUENCE [LARGE SCALE GENOMIC DNA]</scope>
    <source>
        <strain evidence="15">DSM 13965</strain>
    </source>
</reference>
<dbReference type="Gene3D" id="3.40.1190.20">
    <property type="match status" value="2"/>
</dbReference>
<dbReference type="Pfam" id="PF00294">
    <property type="entry name" value="PfkB"/>
    <property type="match status" value="2"/>
</dbReference>
<name>K6Q3C2_9FIRM</name>
<dbReference type="PANTHER" id="PTHR10584:SF166">
    <property type="entry name" value="RIBOKINASE"/>
    <property type="match status" value="1"/>
</dbReference>
<feature type="binding site" evidence="12">
    <location>
        <position position="237"/>
    </location>
    <ligand>
        <name>ATP</name>
        <dbReference type="ChEBI" id="CHEBI:30616"/>
    </ligand>
</feature>
<comment type="subcellular location">
    <subcellularLocation>
        <location evidence="12">Cytoplasm</location>
    </subcellularLocation>
</comment>
<dbReference type="eggNOG" id="COG0524">
    <property type="taxonomic scope" value="Bacteria"/>
</dbReference>
<feature type="region of interest" description="Disordered" evidence="13">
    <location>
        <begin position="1"/>
        <end position="47"/>
    </location>
</feature>
<evidence type="ECO:0000256" key="11">
    <source>
        <dbReference type="ARBA" id="ARBA00023277"/>
    </source>
</evidence>
<evidence type="ECO:0000313" key="15">
    <source>
        <dbReference type="EMBL" id="EKP95554.1"/>
    </source>
</evidence>
<feature type="compositionally biased region" description="Low complexity" evidence="13">
    <location>
        <begin position="26"/>
        <end position="41"/>
    </location>
</feature>
<dbReference type="Proteomes" id="UP000005710">
    <property type="component" value="Unassembled WGS sequence"/>
</dbReference>
<dbReference type="PROSITE" id="PS00584">
    <property type="entry name" value="PFKB_KINASES_2"/>
    <property type="match status" value="1"/>
</dbReference>
<keyword evidence="8 12" id="KW-0067">ATP-binding</keyword>
<comment type="activity regulation">
    <text evidence="12">Activated by a monovalent cation that binds near, but not in, the active site. The most likely occupant of the site in vivo is potassium. Ion binding induces a conformational change that may alter substrate affinity.</text>
</comment>
<keyword evidence="10 12" id="KW-0630">Potassium</keyword>
<dbReference type="PRINTS" id="PR00990">
    <property type="entry name" value="RIBOKINASE"/>
</dbReference>
<comment type="cofactor">
    <cofactor evidence="12">
        <name>Mg(2+)</name>
        <dbReference type="ChEBI" id="CHEBI:18420"/>
    </cofactor>
    <text evidence="12">Requires a divalent cation, most likely magnesium in vivo, as an electrophilic catalyst to aid phosphoryl group transfer. It is the chelate of the metal and the nucleotide that is the actual substrate.</text>
</comment>
<gene>
    <name evidence="12" type="primary">rbsK</name>
    <name evidence="15" type="ORF">ThesuDRAFT_01307</name>
</gene>
<dbReference type="GO" id="GO:0005829">
    <property type="term" value="C:cytosol"/>
    <property type="evidence" value="ECO:0007669"/>
    <property type="project" value="TreeGrafter"/>
</dbReference>
<dbReference type="InterPro" id="IPR011611">
    <property type="entry name" value="PfkB_dom"/>
</dbReference>
<evidence type="ECO:0000256" key="7">
    <source>
        <dbReference type="ARBA" id="ARBA00022777"/>
    </source>
</evidence>
<comment type="similarity">
    <text evidence="12">Belongs to the carbohydrate kinase PfkB family. Ribokinase subfamily.</text>
</comment>
<feature type="region of interest" description="Disordered" evidence="13">
    <location>
        <begin position="383"/>
        <end position="416"/>
    </location>
</feature>
<protein>
    <recommendedName>
        <fullName evidence="3 12">Ribokinase</fullName>
        <shortName evidence="12">RK</shortName>
        <ecNumber evidence="2 12">2.7.1.15</ecNumber>
    </recommendedName>
</protein>
<feature type="binding site" evidence="12">
    <location>
        <begin position="319"/>
        <end position="324"/>
    </location>
    <ligand>
        <name>ATP</name>
        <dbReference type="ChEBI" id="CHEBI:30616"/>
    </ligand>
</feature>